<evidence type="ECO:0000313" key="2">
    <source>
        <dbReference type="Proteomes" id="UP000236728"/>
    </source>
</evidence>
<gene>
    <name evidence="1" type="ORF">SAMN05421819_2246</name>
</gene>
<organism evidence="1 2">
    <name type="scientific">Bryocella elongata</name>
    <dbReference type="NCBI Taxonomy" id="863522"/>
    <lineage>
        <taxon>Bacteria</taxon>
        <taxon>Pseudomonadati</taxon>
        <taxon>Acidobacteriota</taxon>
        <taxon>Terriglobia</taxon>
        <taxon>Terriglobales</taxon>
        <taxon>Acidobacteriaceae</taxon>
        <taxon>Bryocella</taxon>
    </lineage>
</organism>
<dbReference type="Proteomes" id="UP000236728">
    <property type="component" value="Unassembled WGS sequence"/>
</dbReference>
<accession>A0A1H5YE28</accession>
<evidence type="ECO:0000313" key="1">
    <source>
        <dbReference type="EMBL" id="SEG21887.1"/>
    </source>
</evidence>
<reference evidence="1 2" key="1">
    <citation type="submission" date="2016-10" db="EMBL/GenBank/DDBJ databases">
        <authorList>
            <person name="de Groot N.N."/>
        </authorList>
    </citation>
    <scope>NUCLEOTIDE SEQUENCE [LARGE SCALE GENOMIC DNA]</scope>
    <source>
        <strain evidence="1 2">DSM 22489</strain>
    </source>
</reference>
<proteinExistence type="predicted"/>
<dbReference type="EMBL" id="FNVA01000003">
    <property type="protein sequence ID" value="SEG21887.1"/>
    <property type="molecule type" value="Genomic_DNA"/>
</dbReference>
<protein>
    <submittedName>
        <fullName evidence="1">Uncharacterized protein</fullName>
    </submittedName>
</protein>
<sequence length="293" mass="32502">MVQGGTGRVVTGRVVAGRVLRTAVVGLAALAGMAALTAGPRLAVHADETTSPQNPQQLLHDMLQHESLPHTDLYEYTSDERSDRTGGHLWTERVVETGKGKIRRLLSEDGQPLSPERVATERRRLDAIAGDPAAFERAEAAQKNDEQHARQMLDSLPRGFLLENVTLNNGVWRMDYRPNPDYSPSGIEEHVLHGMSGWLTIDAHDMRLLHIEGKLAQDVTMGLGLINIRAGSNFASDRADQDGRWRTVMVHTDIRGHALIFKTISKSTDLTRRDFHYLESNLTIPEAVALLEK</sequence>
<keyword evidence="2" id="KW-1185">Reference proteome</keyword>
<name>A0A1H5YE28_9BACT</name>
<dbReference type="AlphaFoldDB" id="A0A1H5YE28"/>